<keyword evidence="2" id="KW-1185">Reference proteome</keyword>
<dbReference type="EMBL" id="QOHR01000014">
    <property type="protein sequence ID" value="REC56068.1"/>
    <property type="molecule type" value="Genomic_DNA"/>
</dbReference>
<name>A0A3D9BRB3_9RHOB</name>
<comment type="caution">
    <text evidence="1">The sequence shown here is derived from an EMBL/GenBank/DDBJ whole genome shotgun (WGS) entry which is preliminary data.</text>
</comment>
<reference evidence="1 2" key="1">
    <citation type="journal article" date="2017" name="Int. J. Syst. Evol. Microbiol.">
        <title>Rhodosalinus sediminis gen. nov., sp. nov., isolated from marine saltern.</title>
        <authorList>
            <person name="Guo L.Y."/>
            <person name="Ling S.K."/>
            <person name="Li C.M."/>
            <person name="Chen G.J."/>
            <person name="Du Z.J."/>
        </authorList>
    </citation>
    <scope>NUCLEOTIDE SEQUENCE [LARGE SCALE GENOMIC DNA]</scope>
    <source>
        <strain evidence="1 2">WDN1C137</strain>
    </source>
</reference>
<evidence type="ECO:0000313" key="1">
    <source>
        <dbReference type="EMBL" id="REC56068.1"/>
    </source>
</evidence>
<evidence type="ECO:0000313" key="2">
    <source>
        <dbReference type="Proteomes" id="UP000257131"/>
    </source>
</evidence>
<accession>A0A3D9BRB3</accession>
<sequence>MLNPYLRQRPTPSRATSAPLPERELWAEVLIAALRDVEKGRDTGWIGTRDVRLVCTLAGPDPDAVAERLAPPSKAA</sequence>
<proteinExistence type="predicted"/>
<organism evidence="1 2">
    <name type="scientific">Rhodosalinus sediminis</name>
    <dbReference type="NCBI Taxonomy" id="1940533"/>
    <lineage>
        <taxon>Bacteria</taxon>
        <taxon>Pseudomonadati</taxon>
        <taxon>Pseudomonadota</taxon>
        <taxon>Alphaproteobacteria</taxon>
        <taxon>Rhodobacterales</taxon>
        <taxon>Paracoccaceae</taxon>
        <taxon>Rhodosalinus</taxon>
    </lineage>
</organism>
<gene>
    <name evidence="1" type="ORF">DRV84_10630</name>
</gene>
<dbReference type="Proteomes" id="UP000257131">
    <property type="component" value="Unassembled WGS sequence"/>
</dbReference>
<protein>
    <submittedName>
        <fullName evidence="1">Uncharacterized protein</fullName>
    </submittedName>
</protein>
<dbReference type="OrthoDB" id="7874956at2"/>
<dbReference type="AlphaFoldDB" id="A0A3D9BRB3"/>
<dbReference type="RefSeq" id="WP_115980307.1">
    <property type="nucleotide sequence ID" value="NZ_QOHR01000014.1"/>
</dbReference>